<gene>
    <name evidence="2" type="ORF">C7U54_06260</name>
</gene>
<protein>
    <recommendedName>
        <fullName evidence="4">DUF4230 domain-containing protein</fullName>
    </recommendedName>
</protein>
<reference evidence="2 3" key="1">
    <citation type="journal article" date="2019" name="Int. J. Syst. Evol. Microbiol.">
        <title>Faecalibacillus intestinalis gen. nov., sp. nov. and Faecalibacillus faecis sp. nov., isolated from human faeces.</title>
        <authorList>
            <person name="Seo B."/>
            <person name="Jeon K."/>
            <person name="Baek I."/>
            <person name="Lee Y.M."/>
            <person name="Baek K."/>
            <person name="Ko G."/>
        </authorList>
    </citation>
    <scope>NUCLEOTIDE SEQUENCE [LARGE SCALE GENOMIC DNA]</scope>
    <source>
        <strain evidence="2 3">SNUG30099</strain>
    </source>
</reference>
<accession>A0A2T3G321</accession>
<evidence type="ECO:0000313" key="3">
    <source>
        <dbReference type="Proteomes" id="UP000240974"/>
    </source>
</evidence>
<evidence type="ECO:0008006" key="4">
    <source>
        <dbReference type="Google" id="ProtNLM"/>
    </source>
</evidence>
<dbReference type="Pfam" id="PF14014">
    <property type="entry name" value="DUF4230"/>
    <property type="match status" value="1"/>
</dbReference>
<keyword evidence="1" id="KW-0472">Membrane</keyword>
<name>A0A2T3G321_9FIRM</name>
<keyword evidence="1" id="KW-0812">Transmembrane</keyword>
<dbReference type="AlphaFoldDB" id="A0A2T3G321"/>
<dbReference type="InterPro" id="IPR025324">
    <property type="entry name" value="DUF4230"/>
</dbReference>
<organism evidence="2 3">
    <name type="scientific">Faecalibacillus intestinalis</name>
    <dbReference type="NCBI Taxonomy" id="1982626"/>
    <lineage>
        <taxon>Bacteria</taxon>
        <taxon>Bacillati</taxon>
        <taxon>Bacillota</taxon>
        <taxon>Erysipelotrichia</taxon>
        <taxon>Erysipelotrichales</taxon>
        <taxon>Coprobacillaceae</taxon>
        <taxon>Faecalibacillus</taxon>
    </lineage>
</organism>
<comment type="caution">
    <text evidence="2">The sequence shown here is derived from an EMBL/GenBank/DDBJ whole genome shotgun (WGS) entry which is preliminary data.</text>
</comment>
<proteinExistence type="predicted"/>
<evidence type="ECO:0000313" key="2">
    <source>
        <dbReference type="EMBL" id="PST41934.1"/>
    </source>
</evidence>
<dbReference type="Proteomes" id="UP000240974">
    <property type="component" value="Unassembled WGS sequence"/>
</dbReference>
<dbReference type="EMBL" id="PYLQ01000006">
    <property type="protein sequence ID" value="PST41934.1"/>
    <property type="molecule type" value="Genomic_DNA"/>
</dbReference>
<feature type="transmembrane region" description="Helical" evidence="1">
    <location>
        <begin position="18"/>
        <end position="36"/>
    </location>
</feature>
<evidence type="ECO:0000256" key="1">
    <source>
        <dbReference type="SAM" id="Phobius"/>
    </source>
</evidence>
<sequence length="215" mass="24689">MEINIHMIGVLKMKNKNLWVFGIIILVLCFGAGILIRHSNENEKKDIIPTVNKLRGIADLATIETTYHNVAKYDNPGTAFLFLKNNKKLWIEYEGTVKIGTDISQLQMEMDGNKIKVTMPHSKILRKGISINADSLDKDHYYSDKEGLFVSDITFEDEKKAYSKANESMKKETKKNKILFVQADERAEELIKSYINNVGKINNKKYTVTFEYTND</sequence>
<keyword evidence="1" id="KW-1133">Transmembrane helix</keyword>
<keyword evidence="3" id="KW-1185">Reference proteome</keyword>